<reference evidence="10" key="2">
    <citation type="submission" date="2020-09" db="EMBL/GenBank/DDBJ databases">
        <authorList>
            <person name="Sun Q."/>
            <person name="Ohkuma M."/>
        </authorList>
    </citation>
    <scope>NUCLEOTIDE SEQUENCE</scope>
    <source>
        <strain evidence="10">JCM 4646</strain>
    </source>
</reference>
<comment type="subcellular location">
    <subcellularLocation>
        <location evidence="1 5">Cytoplasm</location>
    </subcellularLocation>
</comment>
<evidence type="ECO:0000313" key="10">
    <source>
        <dbReference type="EMBL" id="GHH78385.1"/>
    </source>
</evidence>
<feature type="region of interest" description="Disordered" evidence="6">
    <location>
        <begin position="1"/>
        <end position="184"/>
    </location>
</feature>
<keyword evidence="4 5" id="KW-0963">Cytoplasm</keyword>
<dbReference type="Proteomes" id="UP000617734">
    <property type="component" value="Unassembled WGS sequence"/>
</dbReference>
<accession>A0A919KYU3</accession>
<dbReference type="HAMAP" id="MF_01114">
    <property type="entry name" value="RecX"/>
    <property type="match status" value="1"/>
</dbReference>
<feature type="domain" description="RecX second three-helical" evidence="7">
    <location>
        <begin position="229"/>
        <end position="270"/>
    </location>
</feature>
<evidence type="ECO:0000259" key="9">
    <source>
        <dbReference type="Pfam" id="PF21982"/>
    </source>
</evidence>
<evidence type="ECO:0000313" key="11">
    <source>
        <dbReference type="Proteomes" id="UP000617734"/>
    </source>
</evidence>
<gene>
    <name evidence="5" type="primary">recX</name>
    <name evidence="10" type="ORF">GCM10018781_53980</name>
</gene>
<evidence type="ECO:0000256" key="1">
    <source>
        <dbReference type="ARBA" id="ARBA00004496"/>
    </source>
</evidence>
<dbReference type="Pfam" id="PF02631">
    <property type="entry name" value="RecX_HTH2"/>
    <property type="match status" value="1"/>
</dbReference>
<name>A0A919KYU3_9ACTN</name>
<dbReference type="PANTHER" id="PTHR33602">
    <property type="entry name" value="REGULATORY PROTEIN RECX FAMILY PROTEIN"/>
    <property type="match status" value="1"/>
</dbReference>
<comment type="caution">
    <text evidence="10">The sequence shown here is derived from an EMBL/GenBank/DDBJ whole genome shotgun (WGS) entry which is preliminary data.</text>
</comment>
<evidence type="ECO:0000256" key="4">
    <source>
        <dbReference type="ARBA" id="ARBA00022490"/>
    </source>
</evidence>
<organism evidence="10 11">
    <name type="scientific">Kitasatospora indigofera</name>
    <dbReference type="NCBI Taxonomy" id="67307"/>
    <lineage>
        <taxon>Bacteria</taxon>
        <taxon>Bacillati</taxon>
        <taxon>Actinomycetota</taxon>
        <taxon>Actinomycetes</taxon>
        <taxon>Kitasatosporales</taxon>
        <taxon>Streptomycetaceae</taxon>
        <taxon>Kitasatospora</taxon>
    </lineage>
</organism>
<evidence type="ECO:0000256" key="6">
    <source>
        <dbReference type="SAM" id="MobiDB-lite"/>
    </source>
</evidence>
<feature type="compositionally biased region" description="Low complexity" evidence="6">
    <location>
        <begin position="85"/>
        <end position="97"/>
    </location>
</feature>
<feature type="domain" description="RecX third three-helical" evidence="8">
    <location>
        <begin position="276"/>
        <end position="323"/>
    </location>
</feature>
<dbReference type="Gene3D" id="1.10.10.10">
    <property type="entry name" value="Winged helix-like DNA-binding domain superfamily/Winged helix DNA-binding domain"/>
    <property type="match status" value="3"/>
</dbReference>
<dbReference type="PANTHER" id="PTHR33602:SF1">
    <property type="entry name" value="REGULATORY PROTEIN RECX FAMILY PROTEIN"/>
    <property type="match status" value="1"/>
</dbReference>
<evidence type="ECO:0000256" key="2">
    <source>
        <dbReference type="ARBA" id="ARBA00009695"/>
    </source>
</evidence>
<dbReference type="GO" id="GO:0005737">
    <property type="term" value="C:cytoplasm"/>
    <property type="evidence" value="ECO:0007669"/>
    <property type="project" value="UniProtKB-SubCell"/>
</dbReference>
<proteinExistence type="inferred from homology"/>
<feature type="compositionally biased region" description="Basic residues" evidence="6">
    <location>
        <begin position="149"/>
        <end position="159"/>
    </location>
</feature>
<dbReference type="AlphaFoldDB" id="A0A919KYU3"/>
<reference evidence="10" key="1">
    <citation type="journal article" date="2014" name="Int. J. Syst. Evol. Microbiol.">
        <title>Complete genome sequence of Corynebacterium casei LMG S-19264T (=DSM 44701T), isolated from a smear-ripened cheese.</title>
        <authorList>
            <consortium name="US DOE Joint Genome Institute (JGI-PGF)"/>
            <person name="Walter F."/>
            <person name="Albersmeier A."/>
            <person name="Kalinowski J."/>
            <person name="Ruckert C."/>
        </authorList>
    </citation>
    <scope>NUCLEOTIDE SEQUENCE</scope>
    <source>
        <strain evidence="10">JCM 4646</strain>
    </source>
</reference>
<dbReference type="Pfam" id="PF21982">
    <property type="entry name" value="RecX_HTH1"/>
    <property type="match status" value="1"/>
</dbReference>
<dbReference type="InterPro" id="IPR053924">
    <property type="entry name" value="RecX_HTH_2nd"/>
</dbReference>
<dbReference type="Pfam" id="PF21981">
    <property type="entry name" value="RecX_HTH3"/>
    <property type="match status" value="1"/>
</dbReference>
<dbReference type="EMBL" id="BNBO01000037">
    <property type="protein sequence ID" value="GHH78385.1"/>
    <property type="molecule type" value="Genomic_DNA"/>
</dbReference>
<sequence length="339" mass="35821">MHDTEEYQPRPGSGGSAPGPGEPDAESGTAGDRGPAARPVPTGAVLRSLGAVLAPASELPGGRRRRRSALEEESGPAGAGGQDTAPATPSRGRAAAGRGAGRPGFGRPAPGRPPFGDSEAGHGPEDDAGQLADERQADDHDREYGGRSGGRRSGGRRQKDRSAGEREPAAARREEPADPAGRARDICLRLLTGTAKTRKQLADALRKREIPDEVAEEVLTRLEEVGLIDDAAYADAWVESRHAARGLARRALAQELRTRGVAGDLVEQAMARLGPDEEAEAARALVERKLRATKGLEPQARTRRLVGMLARRGYSEGLAYRVVREALGEEDDGPGTDDW</sequence>
<comment type="function">
    <text evidence="5">Modulates RecA activity.</text>
</comment>
<feature type="compositionally biased region" description="Basic and acidic residues" evidence="6">
    <location>
        <begin position="160"/>
        <end position="184"/>
    </location>
</feature>
<keyword evidence="11" id="KW-1185">Reference proteome</keyword>
<dbReference type="InterPro" id="IPR053926">
    <property type="entry name" value="RecX_HTH_1st"/>
</dbReference>
<evidence type="ECO:0000259" key="8">
    <source>
        <dbReference type="Pfam" id="PF21981"/>
    </source>
</evidence>
<dbReference type="InterPro" id="IPR036388">
    <property type="entry name" value="WH-like_DNA-bd_sf"/>
</dbReference>
<dbReference type="GO" id="GO:0006282">
    <property type="term" value="P:regulation of DNA repair"/>
    <property type="evidence" value="ECO:0007669"/>
    <property type="project" value="UniProtKB-UniRule"/>
</dbReference>
<dbReference type="InterPro" id="IPR053925">
    <property type="entry name" value="RecX_HTH_3rd"/>
</dbReference>
<dbReference type="InterPro" id="IPR003783">
    <property type="entry name" value="Regulatory_RecX"/>
</dbReference>
<feature type="compositionally biased region" description="Basic and acidic residues" evidence="6">
    <location>
        <begin position="132"/>
        <end position="145"/>
    </location>
</feature>
<feature type="domain" description="RecX first three-helical" evidence="9">
    <location>
        <begin position="183"/>
        <end position="222"/>
    </location>
</feature>
<evidence type="ECO:0000259" key="7">
    <source>
        <dbReference type="Pfam" id="PF02631"/>
    </source>
</evidence>
<comment type="similarity">
    <text evidence="2 5">Belongs to the RecX family.</text>
</comment>
<evidence type="ECO:0000256" key="3">
    <source>
        <dbReference type="ARBA" id="ARBA00018111"/>
    </source>
</evidence>
<protein>
    <recommendedName>
        <fullName evidence="3 5">Regulatory protein RecX</fullName>
    </recommendedName>
</protein>
<evidence type="ECO:0000256" key="5">
    <source>
        <dbReference type="HAMAP-Rule" id="MF_01114"/>
    </source>
</evidence>